<dbReference type="AlphaFoldDB" id="A0A2V1IRN9"/>
<feature type="transmembrane region" description="Helical" evidence="6">
    <location>
        <begin position="102"/>
        <end position="121"/>
    </location>
</feature>
<name>A0A2V1IRN9_9BACT</name>
<feature type="transmembrane region" description="Helical" evidence="6">
    <location>
        <begin position="44"/>
        <end position="66"/>
    </location>
</feature>
<keyword evidence="8" id="KW-1185">Reference proteome</keyword>
<dbReference type="InterPro" id="IPR006214">
    <property type="entry name" value="Bax_inhibitor_1-related"/>
</dbReference>
<comment type="subcellular location">
    <subcellularLocation>
        <location evidence="1">Membrane</location>
        <topology evidence="1">Multi-pass membrane protein</topology>
    </subcellularLocation>
</comment>
<evidence type="ECO:0000256" key="5">
    <source>
        <dbReference type="ARBA" id="ARBA00023136"/>
    </source>
</evidence>
<dbReference type="GeneID" id="82525757"/>
<feature type="transmembrane region" description="Helical" evidence="6">
    <location>
        <begin position="219"/>
        <end position="239"/>
    </location>
</feature>
<evidence type="ECO:0000313" key="7">
    <source>
        <dbReference type="EMBL" id="PWB02844.1"/>
    </source>
</evidence>
<protein>
    <submittedName>
        <fullName evidence="7">BAX inhibitor (BI)-1/YccA family protein</fullName>
    </submittedName>
</protein>
<evidence type="ECO:0000313" key="8">
    <source>
        <dbReference type="Proteomes" id="UP000244905"/>
    </source>
</evidence>
<dbReference type="Proteomes" id="UP000244905">
    <property type="component" value="Unassembled WGS sequence"/>
</dbReference>
<organism evidence="7 8">
    <name type="scientific">Duncaniella muris</name>
    <dbReference type="NCBI Taxonomy" id="2094150"/>
    <lineage>
        <taxon>Bacteria</taxon>
        <taxon>Pseudomonadati</taxon>
        <taxon>Bacteroidota</taxon>
        <taxon>Bacteroidia</taxon>
        <taxon>Bacteroidales</taxon>
        <taxon>Muribaculaceae</taxon>
        <taxon>Duncaniella</taxon>
    </lineage>
</organism>
<evidence type="ECO:0000256" key="4">
    <source>
        <dbReference type="ARBA" id="ARBA00022989"/>
    </source>
</evidence>
<evidence type="ECO:0000256" key="1">
    <source>
        <dbReference type="ARBA" id="ARBA00004141"/>
    </source>
</evidence>
<dbReference type="PANTHER" id="PTHR23291">
    <property type="entry name" value="BAX INHIBITOR-RELATED"/>
    <property type="match status" value="1"/>
</dbReference>
<evidence type="ECO:0000256" key="3">
    <source>
        <dbReference type="ARBA" id="ARBA00022692"/>
    </source>
</evidence>
<dbReference type="CDD" id="cd10432">
    <property type="entry name" value="BI-1-like_bacterial"/>
    <property type="match status" value="1"/>
</dbReference>
<dbReference type="GO" id="GO:0016020">
    <property type="term" value="C:membrane"/>
    <property type="evidence" value="ECO:0007669"/>
    <property type="project" value="UniProtKB-SubCell"/>
</dbReference>
<sequence length="247" mass="27622">MNYNQQTPPPYFGGGDNYNSYHNSQQQAVQTTSSVMKRVYFKMFLGLLVTAFVSLFCATSSAYLSFMSGHRIFFWGLLIAEVGIVIYLSTRLTRISSATANLLFYVFAAINGLALAPIFLVYTMTSIAKTFFICAGTFGAMSVYGYFTTKDLTSWGNFLMYALMGLIIASLVNIFTRSTQLDWIISIAGVLIFIGLTAWDTQKIKRMALTTPPAYISHLATIGALSLYLDFINLFLYLLRFFGSQRD</sequence>
<feature type="transmembrane region" description="Helical" evidence="6">
    <location>
        <begin position="181"/>
        <end position="199"/>
    </location>
</feature>
<dbReference type="EMBL" id="PUEC01000009">
    <property type="protein sequence ID" value="PWB02844.1"/>
    <property type="molecule type" value="Genomic_DNA"/>
</dbReference>
<gene>
    <name evidence="7" type="ORF">C5O23_05295</name>
</gene>
<proteinExistence type="inferred from homology"/>
<feature type="transmembrane region" description="Helical" evidence="6">
    <location>
        <begin position="158"/>
        <end position="175"/>
    </location>
</feature>
<dbReference type="RefSeq" id="WP_107031909.1">
    <property type="nucleotide sequence ID" value="NZ_CAJSYL010000034.1"/>
</dbReference>
<dbReference type="PANTHER" id="PTHR23291:SF50">
    <property type="entry name" value="PROTEIN LIFEGUARD 4"/>
    <property type="match status" value="1"/>
</dbReference>
<comment type="similarity">
    <text evidence="2 6">Belongs to the BI1 family.</text>
</comment>
<comment type="caution">
    <text evidence="7">The sequence shown here is derived from an EMBL/GenBank/DDBJ whole genome shotgun (WGS) entry which is preliminary data.</text>
</comment>
<keyword evidence="4 6" id="KW-1133">Transmembrane helix</keyword>
<evidence type="ECO:0000256" key="2">
    <source>
        <dbReference type="ARBA" id="ARBA00010350"/>
    </source>
</evidence>
<dbReference type="Pfam" id="PF01027">
    <property type="entry name" value="Bax1-I"/>
    <property type="match status" value="1"/>
</dbReference>
<keyword evidence="5 6" id="KW-0472">Membrane</keyword>
<evidence type="ECO:0000256" key="6">
    <source>
        <dbReference type="RuleBase" id="RU004379"/>
    </source>
</evidence>
<keyword evidence="3 6" id="KW-0812">Transmembrane</keyword>
<accession>A0A2V1IRN9</accession>
<feature type="transmembrane region" description="Helical" evidence="6">
    <location>
        <begin position="72"/>
        <end position="90"/>
    </location>
</feature>
<reference evidence="8" key="1">
    <citation type="submission" date="2018-02" db="EMBL/GenBank/DDBJ databases">
        <authorList>
            <person name="Clavel T."/>
            <person name="Strowig T."/>
        </authorList>
    </citation>
    <scope>NUCLEOTIDE SEQUENCE [LARGE SCALE GENOMIC DNA]</scope>
    <source>
        <strain evidence="8">DSM 103720</strain>
    </source>
</reference>